<evidence type="ECO:0000313" key="2">
    <source>
        <dbReference type="EMBL" id="KAI7757606.1"/>
    </source>
</evidence>
<dbReference type="Proteomes" id="UP001206925">
    <property type="component" value="Unassembled WGS sequence"/>
</dbReference>
<reference evidence="2" key="1">
    <citation type="submission" date="2022-06" db="EMBL/GenBank/DDBJ databases">
        <title>Uncovering the hologenomic basis of an extraordinary plant invasion.</title>
        <authorList>
            <person name="Bieker V.C."/>
            <person name="Martin M.D."/>
            <person name="Gilbert T."/>
            <person name="Hodgins K."/>
            <person name="Battlay P."/>
            <person name="Petersen B."/>
            <person name="Wilson J."/>
        </authorList>
    </citation>
    <scope>NUCLEOTIDE SEQUENCE</scope>
    <source>
        <strain evidence="2">AA19_3_7</strain>
        <tissue evidence="2">Leaf</tissue>
    </source>
</reference>
<dbReference type="SUPFAM" id="SSF56112">
    <property type="entry name" value="Protein kinase-like (PK-like)"/>
    <property type="match status" value="1"/>
</dbReference>
<dbReference type="AlphaFoldDB" id="A0AAD5DAS4"/>
<dbReference type="GO" id="GO:0004672">
    <property type="term" value="F:protein kinase activity"/>
    <property type="evidence" value="ECO:0007669"/>
    <property type="project" value="InterPro"/>
</dbReference>
<dbReference type="PANTHER" id="PTHR48055">
    <property type="entry name" value="LEUCINE-RICH REPEAT RECEPTOR PROTEIN KINASE EMS1"/>
    <property type="match status" value="1"/>
</dbReference>
<evidence type="ECO:0000313" key="3">
    <source>
        <dbReference type="Proteomes" id="UP001206925"/>
    </source>
</evidence>
<feature type="domain" description="Protein kinase" evidence="1">
    <location>
        <begin position="1"/>
        <end position="103"/>
    </location>
</feature>
<dbReference type="InterPro" id="IPR001245">
    <property type="entry name" value="Ser-Thr/Tyr_kinase_cat_dom"/>
</dbReference>
<dbReference type="GO" id="GO:0005886">
    <property type="term" value="C:plasma membrane"/>
    <property type="evidence" value="ECO:0007669"/>
    <property type="project" value="TreeGrafter"/>
</dbReference>
<dbReference type="GO" id="GO:0005524">
    <property type="term" value="F:ATP binding"/>
    <property type="evidence" value="ECO:0007669"/>
    <property type="project" value="InterPro"/>
</dbReference>
<gene>
    <name evidence="2" type="ORF">M8C21_016497</name>
</gene>
<dbReference type="InterPro" id="IPR051564">
    <property type="entry name" value="LRR_receptor-like_kinase"/>
</dbReference>
<feature type="non-terminal residue" evidence="2">
    <location>
        <position position="1"/>
    </location>
</feature>
<protein>
    <recommendedName>
        <fullName evidence="1">Protein kinase domain-containing protein</fullName>
    </recommendedName>
</protein>
<dbReference type="PROSITE" id="PS50011">
    <property type="entry name" value="PROTEIN_KINASE_DOM"/>
    <property type="match status" value="1"/>
</dbReference>
<dbReference type="Gene3D" id="1.10.510.10">
    <property type="entry name" value="Transferase(Phosphotransferase) domain 1"/>
    <property type="match status" value="1"/>
</dbReference>
<dbReference type="InterPro" id="IPR011009">
    <property type="entry name" value="Kinase-like_dom_sf"/>
</dbReference>
<dbReference type="Pfam" id="PF07714">
    <property type="entry name" value="PK_Tyr_Ser-Thr"/>
    <property type="match status" value="1"/>
</dbReference>
<keyword evidence="3" id="KW-1185">Reference proteome</keyword>
<proteinExistence type="predicted"/>
<dbReference type="PANTHER" id="PTHR48055:SF27">
    <property type="entry name" value="LRR RECEPTOR-LIKE SERINE_THREONINE-PROTEIN KINASE FEI 2"/>
    <property type="match status" value="1"/>
</dbReference>
<sequence>YMQSGRATEKTDVYSFGVLMLEVVSRKRPTDASFIEKGLNIVGWLNYLVIEGRQHEIIDSDCEGVGQETLDPLLSVAIQCVSSNPEDRPTMHKVVKTLESDVMTPCPSDFYDSSSD</sequence>
<dbReference type="EMBL" id="JAMZMK010000097">
    <property type="protein sequence ID" value="KAI7757606.1"/>
    <property type="molecule type" value="Genomic_DNA"/>
</dbReference>
<name>A0AAD5DAS4_AMBAR</name>
<comment type="caution">
    <text evidence="2">The sequence shown here is derived from an EMBL/GenBank/DDBJ whole genome shotgun (WGS) entry which is preliminary data.</text>
</comment>
<organism evidence="2 3">
    <name type="scientific">Ambrosia artemisiifolia</name>
    <name type="common">Common ragweed</name>
    <dbReference type="NCBI Taxonomy" id="4212"/>
    <lineage>
        <taxon>Eukaryota</taxon>
        <taxon>Viridiplantae</taxon>
        <taxon>Streptophyta</taxon>
        <taxon>Embryophyta</taxon>
        <taxon>Tracheophyta</taxon>
        <taxon>Spermatophyta</taxon>
        <taxon>Magnoliopsida</taxon>
        <taxon>eudicotyledons</taxon>
        <taxon>Gunneridae</taxon>
        <taxon>Pentapetalae</taxon>
        <taxon>asterids</taxon>
        <taxon>campanulids</taxon>
        <taxon>Asterales</taxon>
        <taxon>Asteraceae</taxon>
        <taxon>Asteroideae</taxon>
        <taxon>Heliantheae alliance</taxon>
        <taxon>Heliantheae</taxon>
        <taxon>Ambrosia</taxon>
    </lineage>
</organism>
<dbReference type="InterPro" id="IPR000719">
    <property type="entry name" value="Prot_kinase_dom"/>
</dbReference>
<accession>A0AAD5DAS4</accession>
<evidence type="ECO:0000259" key="1">
    <source>
        <dbReference type="PROSITE" id="PS50011"/>
    </source>
</evidence>